<evidence type="ECO:0000313" key="2">
    <source>
        <dbReference type="Proteomes" id="UP000016426"/>
    </source>
</evidence>
<evidence type="ECO:0008006" key="3">
    <source>
        <dbReference type="Google" id="ProtNLM"/>
    </source>
</evidence>
<sequence>MKSMRAELPISRLVIEAGFAAVNHGLRAEMHDILAALPDWLDEPAQLARCEAVLLFGLGRRRAAAARLAALPDDDCAPLRALLNATSSEEKS</sequence>
<dbReference type="Proteomes" id="UP000016426">
    <property type="component" value="Unassembled WGS sequence"/>
</dbReference>
<comment type="caution">
    <text evidence="1">The sequence shown here is derived from an EMBL/GenBank/DDBJ whole genome shotgun (WGS) entry which is preliminary data.</text>
</comment>
<dbReference type="InterPro" id="IPR010437">
    <property type="entry name" value="T3SS_SsaH/EsaH"/>
</dbReference>
<dbReference type="Pfam" id="PF06287">
    <property type="entry name" value="DUF1039"/>
    <property type="match status" value="1"/>
</dbReference>
<name>A0ABN0N1Q1_9NEIS</name>
<dbReference type="EMBL" id="AVPH01000285">
    <property type="protein sequence ID" value="ERD99923.1"/>
    <property type="molecule type" value="Genomic_DNA"/>
</dbReference>
<gene>
    <name evidence="1" type="ORF">O166_16415</name>
</gene>
<organism evidence="1 2">
    <name type="scientific">Pseudogulbenkiania ferrooxidans EGD-HP2</name>
    <dbReference type="NCBI Taxonomy" id="1388764"/>
    <lineage>
        <taxon>Bacteria</taxon>
        <taxon>Pseudomonadati</taxon>
        <taxon>Pseudomonadota</taxon>
        <taxon>Betaproteobacteria</taxon>
        <taxon>Neisseriales</taxon>
        <taxon>Chromobacteriaceae</taxon>
        <taxon>Pseudogulbenkiania</taxon>
    </lineage>
</organism>
<evidence type="ECO:0000313" key="1">
    <source>
        <dbReference type="EMBL" id="ERD99923.1"/>
    </source>
</evidence>
<accession>A0ABN0N1Q1</accession>
<proteinExistence type="predicted"/>
<protein>
    <recommendedName>
        <fullName evidence="3">EscG/YscG/SsaH family type III secretion system needle protein co-chaperone</fullName>
    </recommendedName>
</protein>
<dbReference type="NCBIfam" id="TIGR02498">
    <property type="entry name" value="type_III_ssaH"/>
    <property type="match status" value="1"/>
</dbReference>
<keyword evidence="2" id="KW-1185">Reference proteome</keyword>
<reference evidence="1 2" key="1">
    <citation type="journal article" date="2013" name="Genome Announc.">
        <title>Genome Sequence of the Pigment-Producing Bacterium Pseudogulbenkiania ferrooxidans, Isolated from Loktak Lake.</title>
        <authorList>
            <person name="Puranik S."/>
            <person name="Talkal R."/>
            <person name="Qureshi A."/>
            <person name="Khardenavis A."/>
            <person name="Kapley A."/>
            <person name="Purohit H.J."/>
        </authorList>
    </citation>
    <scope>NUCLEOTIDE SEQUENCE [LARGE SCALE GENOMIC DNA]</scope>
    <source>
        <strain evidence="1 2">EGD-HP2</strain>
    </source>
</reference>